<dbReference type="EMBL" id="WHNY01000004">
    <property type="protein sequence ID" value="NOU62532.1"/>
    <property type="molecule type" value="Genomic_DNA"/>
</dbReference>
<gene>
    <name evidence="1" type="ORF">GC096_00535</name>
</gene>
<accession>A0ABX1X296</accession>
<name>A0ABX1X296_9BACL</name>
<protein>
    <submittedName>
        <fullName evidence="1">GapA-binding peptide SR1P</fullName>
    </submittedName>
</protein>
<keyword evidence="2" id="KW-1185">Reference proteome</keyword>
<evidence type="ECO:0000313" key="2">
    <source>
        <dbReference type="Proteomes" id="UP000653578"/>
    </source>
</evidence>
<proteinExistence type="predicted"/>
<evidence type="ECO:0000313" key="1">
    <source>
        <dbReference type="EMBL" id="NOU62532.1"/>
    </source>
</evidence>
<dbReference type="Proteomes" id="UP000653578">
    <property type="component" value="Unassembled WGS sequence"/>
</dbReference>
<sequence>MGLCKPSHRFSILYLSREQDATKGGNEMSNTNHVELAAIHRFDLGILICKSCNEVIATLPTDGYKKFYGLCKNMTCIEKNKEANK</sequence>
<comment type="caution">
    <text evidence="1">The sequence shown here is derived from an EMBL/GenBank/DDBJ whole genome shotgun (WGS) entry which is preliminary data.</text>
</comment>
<organism evidence="1 2">
    <name type="scientific">Paenibacillus plantarum</name>
    <dbReference type="NCBI Taxonomy" id="2654975"/>
    <lineage>
        <taxon>Bacteria</taxon>
        <taxon>Bacillati</taxon>
        <taxon>Bacillota</taxon>
        <taxon>Bacilli</taxon>
        <taxon>Bacillales</taxon>
        <taxon>Paenibacillaceae</taxon>
        <taxon>Paenibacillus</taxon>
    </lineage>
</organism>
<reference evidence="1 2" key="1">
    <citation type="submission" date="2019-10" db="EMBL/GenBank/DDBJ databases">
        <title>Description of Paenibacillus humi sp. nov.</title>
        <authorList>
            <person name="Carlier A."/>
            <person name="Qi S."/>
        </authorList>
    </citation>
    <scope>NUCLEOTIDE SEQUENCE [LARGE SCALE GENOMIC DNA]</scope>
    <source>
        <strain evidence="1 2">LMG 31461</strain>
    </source>
</reference>